<dbReference type="EMBL" id="JAACJL010000057">
    <property type="protein sequence ID" value="KAF4611979.1"/>
    <property type="molecule type" value="Genomic_DNA"/>
</dbReference>
<evidence type="ECO:0000313" key="1">
    <source>
        <dbReference type="EMBL" id="KAF4611979.1"/>
    </source>
</evidence>
<organism evidence="1 2">
    <name type="scientific">Agrocybe pediades</name>
    <dbReference type="NCBI Taxonomy" id="84607"/>
    <lineage>
        <taxon>Eukaryota</taxon>
        <taxon>Fungi</taxon>
        <taxon>Dikarya</taxon>
        <taxon>Basidiomycota</taxon>
        <taxon>Agaricomycotina</taxon>
        <taxon>Agaricomycetes</taxon>
        <taxon>Agaricomycetidae</taxon>
        <taxon>Agaricales</taxon>
        <taxon>Agaricineae</taxon>
        <taxon>Strophariaceae</taxon>
        <taxon>Agrocybe</taxon>
    </lineage>
</organism>
<dbReference type="Gene3D" id="3.30.460.40">
    <property type="match status" value="1"/>
</dbReference>
<evidence type="ECO:0000313" key="2">
    <source>
        <dbReference type="Proteomes" id="UP000521872"/>
    </source>
</evidence>
<gene>
    <name evidence="1" type="ORF">D9613_004127</name>
</gene>
<dbReference type="SUPFAM" id="SSF81301">
    <property type="entry name" value="Nucleotidyltransferase"/>
    <property type="match status" value="1"/>
</dbReference>
<sequence>MSDHHNIISTAKSVVHIISTFARLPCCLVGSVAGSAHGITRTPNDVDVLVLSHSKTPLEIKQLLVSGDSRFSLEKPASNPNATYHVLKYAVTPSKSCHVDIFLPGLIHLPEIPLERIAHRDSPKEHARIKQSNDVQDIRELLEFAIRDETLHLDEHSWLPSWFLDEAVQSVPQYVAAHPETAPQWAQIGFTVPLTAES</sequence>
<reference evidence="1 2" key="1">
    <citation type="submission" date="2019-12" db="EMBL/GenBank/DDBJ databases">
        <authorList>
            <person name="Floudas D."/>
            <person name="Bentzer J."/>
            <person name="Ahren D."/>
            <person name="Johansson T."/>
            <person name="Persson P."/>
            <person name="Tunlid A."/>
        </authorList>
    </citation>
    <scope>NUCLEOTIDE SEQUENCE [LARGE SCALE GENOMIC DNA]</scope>
    <source>
        <strain evidence="1 2">CBS 102.39</strain>
    </source>
</reference>
<dbReference type="Proteomes" id="UP000521872">
    <property type="component" value="Unassembled WGS sequence"/>
</dbReference>
<dbReference type="InterPro" id="IPR043519">
    <property type="entry name" value="NT_sf"/>
</dbReference>
<protein>
    <submittedName>
        <fullName evidence="1">Uncharacterized protein</fullName>
    </submittedName>
</protein>
<name>A0A8H4QJD2_9AGAR</name>
<comment type="caution">
    <text evidence="1">The sequence shown here is derived from an EMBL/GenBank/DDBJ whole genome shotgun (WGS) entry which is preliminary data.</text>
</comment>
<dbReference type="AlphaFoldDB" id="A0A8H4QJD2"/>
<proteinExistence type="predicted"/>
<keyword evidence="2" id="KW-1185">Reference proteome</keyword>
<accession>A0A8H4QJD2</accession>